<dbReference type="EnsemblPlants" id="AVESA.00010b.r2.3DG0521660.1">
    <property type="protein sequence ID" value="AVESA.00010b.r2.3DG0521660.1.CDS"/>
    <property type="gene ID" value="AVESA.00010b.r2.3DG0521660"/>
</dbReference>
<dbReference type="Proteomes" id="UP001732700">
    <property type="component" value="Chromosome 3D"/>
</dbReference>
<evidence type="ECO:0000313" key="1">
    <source>
        <dbReference type="EnsemblPlants" id="AVESA.00010b.r2.3DG0521660.1.CDS"/>
    </source>
</evidence>
<protein>
    <submittedName>
        <fullName evidence="1">Uncharacterized protein</fullName>
    </submittedName>
</protein>
<organism evidence="1 2">
    <name type="scientific">Avena sativa</name>
    <name type="common">Oat</name>
    <dbReference type="NCBI Taxonomy" id="4498"/>
    <lineage>
        <taxon>Eukaryota</taxon>
        <taxon>Viridiplantae</taxon>
        <taxon>Streptophyta</taxon>
        <taxon>Embryophyta</taxon>
        <taxon>Tracheophyta</taxon>
        <taxon>Spermatophyta</taxon>
        <taxon>Magnoliopsida</taxon>
        <taxon>Liliopsida</taxon>
        <taxon>Poales</taxon>
        <taxon>Poaceae</taxon>
        <taxon>BOP clade</taxon>
        <taxon>Pooideae</taxon>
        <taxon>Poodae</taxon>
        <taxon>Poeae</taxon>
        <taxon>Poeae Chloroplast Group 1 (Aveneae type)</taxon>
        <taxon>Aveninae</taxon>
        <taxon>Avena</taxon>
    </lineage>
</organism>
<sequence length="320" mass="35609">MASHELPPSSPTRTKNKSYLPPPPTTICALSEDLLREIFLRLPSLPSLVRAALACGAFLNAVRSSSTFRRRFRSLHSPPLLGIFLDIYGNATPGFSPLHRRSDLDLAAAVRGADFFLTRLPDDDEDAVPNWAIEDCRHGCVLLPHPLRLSRRVGCVCCCLLIRHEEVADLPMVRRRQELASRWCTGRRSFRVGETKDGELCLVCVGVFNLHVWVRRADRSGGMAWMMDKTFLLKTIAEASEGSLAEHGAFKVVAVVDGYLYLSTFHELHPASPCLFLSFCVETSELSTLCPTLLHPNVPYPYIMAWPPSLVRSKLGEPSA</sequence>
<keyword evidence="2" id="KW-1185">Reference proteome</keyword>
<evidence type="ECO:0000313" key="2">
    <source>
        <dbReference type="Proteomes" id="UP001732700"/>
    </source>
</evidence>
<reference evidence="1" key="1">
    <citation type="submission" date="2021-05" db="EMBL/GenBank/DDBJ databases">
        <authorList>
            <person name="Scholz U."/>
            <person name="Mascher M."/>
            <person name="Fiebig A."/>
        </authorList>
    </citation>
    <scope>NUCLEOTIDE SEQUENCE [LARGE SCALE GENOMIC DNA]</scope>
</reference>
<proteinExistence type="predicted"/>
<accession>A0ACD5VV48</accession>
<reference evidence="1" key="2">
    <citation type="submission" date="2025-09" db="UniProtKB">
        <authorList>
            <consortium name="EnsemblPlants"/>
        </authorList>
    </citation>
    <scope>IDENTIFICATION</scope>
</reference>
<name>A0ACD5VV48_AVESA</name>